<feature type="non-terminal residue" evidence="1">
    <location>
        <position position="1"/>
    </location>
</feature>
<evidence type="ECO:0000313" key="1">
    <source>
        <dbReference type="EMBL" id="KAG6593340.1"/>
    </source>
</evidence>
<dbReference type="AlphaFoldDB" id="A0AAV6N7D9"/>
<evidence type="ECO:0000313" key="2">
    <source>
        <dbReference type="Proteomes" id="UP000685013"/>
    </source>
</evidence>
<dbReference type="EMBL" id="JAGKQH010000008">
    <property type="protein sequence ID" value="KAG6593340.1"/>
    <property type="molecule type" value="Genomic_DNA"/>
</dbReference>
<sequence>MKICNGFNLFRFLINTTSSKLFHASRRTVAAEEEEFGLVSKATFSKIRFILWLIGNLWRCTHSNACNRYLRLKVTYEKEKEVKEKTTYWGRLLWTIAGIQVWYCHFHHE</sequence>
<dbReference type="Proteomes" id="UP000685013">
    <property type="component" value="Chromosome 8"/>
</dbReference>
<proteinExistence type="predicted"/>
<name>A0AAV6N7D9_9ROSI</name>
<organism evidence="1 2">
    <name type="scientific">Cucurbita argyrosperma subsp. sororia</name>
    <dbReference type="NCBI Taxonomy" id="37648"/>
    <lineage>
        <taxon>Eukaryota</taxon>
        <taxon>Viridiplantae</taxon>
        <taxon>Streptophyta</taxon>
        <taxon>Embryophyta</taxon>
        <taxon>Tracheophyta</taxon>
        <taxon>Spermatophyta</taxon>
        <taxon>Magnoliopsida</taxon>
        <taxon>eudicotyledons</taxon>
        <taxon>Gunneridae</taxon>
        <taxon>Pentapetalae</taxon>
        <taxon>rosids</taxon>
        <taxon>fabids</taxon>
        <taxon>Cucurbitales</taxon>
        <taxon>Cucurbitaceae</taxon>
        <taxon>Cucurbiteae</taxon>
        <taxon>Cucurbita</taxon>
    </lineage>
</organism>
<reference evidence="1 2" key="1">
    <citation type="journal article" date="2021" name="Hortic Res">
        <title>The domestication of Cucurbita argyrosperma as revealed by the genome of its wild relative.</title>
        <authorList>
            <person name="Barrera-Redondo J."/>
            <person name="Sanchez-de la Vega G."/>
            <person name="Aguirre-Liguori J.A."/>
            <person name="Castellanos-Morales G."/>
            <person name="Gutierrez-Guerrero Y.T."/>
            <person name="Aguirre-Dugua X."/>
            <person name="Aguirre-Planter E."/>
            <person name="Tenaillon M.I."/>
            <person name="Lira-Saade R."/>
            <person name="Eguiarte L.E."/>
        </authorList>
    </citation>
    <scope>NUCLEOTIDE SEQUENCE [LARGE SCALE GENOMIC DNA]</scope>
    <source>
        <strain evidence="1">JBR-2021</strain>
    </source>
</reference>
<comment type="caution">
    <text evidence="1">The sequence shown here is derived from an EMBL/GenBank/DDBJ whole genome shotgun (WGS) entry which is preliminary data.</text>
</comment>
<keyword evidence="2" id="KW-1185">Reference proteome</keyword>
<protein>
    <submittedName>
        <fullName evidence="1">Uncharacterized protein</fullName>
    </submittedName>
</protein>
<gene>
    <name evidence="1" type="ORF">SDJN03_12816</name>
</gene>
<accession>A0AAV6N7D9</accession>